<dbReference type="PATRIC" id="fig|1056511.3.peg.4515"/>
<feature type="transmembrane region" description="Helical" evidence="1">
    <location>
        <begin position="128"/>
        <end position="145"/>
    </location>
</feature>
<evidence type="ECO:0000313" key="3">
    <source>
        <dbReference type="Proteomes" id="UP000011134"/>
    </source>
</evidence>
<keyword evidence="1" id="KW-1133">Transmembrane helix</keyword>
<gene>
    <name evidence="2" type="ORF">C942_03591</name>
</gene>
<keyword evidence="1 2" id="KW-0812">Transmembrane</keyword>
<feature type="transmembrane region" description="Helical" evidence="1">
    <location>
        <begin position="98"/>
        <end position="116"/>
    </location>
</feature>
<sequence length="264" mass="28841">MNNKTFHVGGSIDKAMKGACELQAVAVLQEAWKITAKNFLSFFPAIFGLFLAQVALLLVGLQVQLGDASVFFDAIINGGEISAEIVEAGYMANFWSDVLSAPLYVGVSLMALNHAVGLPTRPSHLVKGFPFTLVSIITMLLTSSIQGVGNAIFPLIGLFLSMAFSFAIILVCEKRTTPLKAIQYSLIATVKKLMPMTAIYLVVMIMFFFSFAMAGIGLIWTIPFFFNVKGIIYRNLFGITLQVTTMKKGSDDHQNKKDDKVFDA</sequence>
<protein>
    <submittedName>
        <fullName evidence="2">Putative proline and glycine rich transmembrane protein</fullName>
    </submittedName>
</protein>
<feature type="transmembrane region" description="Helical" evidence="1">
    <location>
        <begin position="193"/>
        <end position="226"/>
    </location>
</feature>
<dbReference type="Proteomes" id="UP000011134">
    <property type="component" value="Unassembled WGS sequence"/>
</dbReference>
<feature type="transmembrane region" description="Helical" evidence="1">
    <location>
        <begin position="39"/>
        <end position="61"/>
    </location>
</feature>
<reference evidence="2 3" key="1">
    <citation type="submission" date="2012-12" db="EMBL/GenBank/DDBJ databases">
        <title>Genome Assembly of Photobacterium sp. AK15.</title>
        <authorList>
            <person name="Khatri I."/>
            <person name="Vaidya B."/>
            <person name="Srinivas T.N.R."/>
            <person name="Subramanian S."/>
            <person name="Pinnaka A."/>
        </authorList>
    </citation>
    <scope>NUCLEOTIDE SEQUENCE [LARGE SCALE GENOMIC DNA]</scope>
    <source>
        <strain evidence="2 3">AK15</strain>
    </source>
</reference>
<accession>L8J3Y1</accession>
<dbReference type="EMBL" id="AMZO01000038">
    <property type="protein sequence ID" value="ELR63575.1"/>
    <property type="molecule type" value="Genomic_DNA"/>
</dbReference>
<dbReference type="OrthoDB" id="5915045at2"/>
<keyword evidence="1" id="KW-0472">Membrane</keyword>
<dbReference type="RefSeq" id="WP_007470513.1">
    <property type="nucleotide sequence ID" value="NZ_AMZO01000038.1"/>
</dbReference>
<name>L8J3Y1_9GAMM</name>
<proteinExistence type="predicted"/>
<comment type="caution">
    <text evidence="2">The sequence shown here is derived from an EMBL/GenBank/DDBJ whole genome shotgun (WGS) entry which is preliminary data.</text>
</comment>
<organism evidence="2 3">
    <name type="scientific">Photobacterium marinum</name>
    <dbReference type="NCBI Taxonomy" id="1056511"/>
    <lineage>
        <taxon>Bacteria</taxon>
        <taxon>Pseudomonadati</taxon>
        <taxon>Pseudomonadota</taxon>
        <taxon>Gammaproteobacteria</taxon>
        <taxon>Vibrionales</taxon>
        <taxon>Vibrionaceae</taxon>
        <taxon>Photobacterium</taxon>
    </lineage>
</organism>
<evidence type="ECO:0000313" key="2">
    <source>
        <dbReference type="EMBL" id="ELR63575.1"/>
    </source>
</evidence>
<feature type="transmembrane region" description="Helical" evidence="1">
    <location>
        <begin position="151"/>
        <end position="172"/>
    </location>
</feature>
<dbReference type="AlphaFoldDB" id="L8J3Y1"/>
<keyword evidence="3" id="KW-1185">Reference proteome</keyword>
<evidence type="ECO:0000256" key="1">
    <source>
        <dbReference type="SAM" id="Phobius"/>
    </source>
</evidence>